<keyword evidence="5 6" id="KW-0472">Membrane</keyword>
<keyword evidence="4 6" id="KW-1133">Transmembrane helix</keyword>
<dbReference type="GO" id="GO:0016020">
    <property type="term" value="C:membrane"/>
    <property type="evidence" value="ECO:0007669"/>
    <property type="project" value="UniProtKB-SubCell"/>
</dbReference>
<protein>
    <recommendedName>
        <fullName evidence="9">LemA family protein</fullName>
    </recommendedName>
</protein>
<dbReference type="PANTHER" id="PTHR34478:SF2">
    <property type="entry name" value="MEMBRANE PROTEIN"/>
    <property type="match status" value="1"/>
</dbReference>
<comment type="similarity">
    <text evidence="2">Belongs to the LemA family.</text>
</comment>
<dbReference type="Proteomes" id="UP000030901">
    <property type="component" value="Chromosome"/>
</dbReference>
<dbReference type="AlphaFoldDB" id="A0A0A7S1Z6"/>
<evidence type="ECO:0008006" key="9">
    <source>
        <dbReference type="Google" id="ProtNLM"/>
    </source>
</evidence>
<evidence type="ECO:0000256" key="5">
    <source>
        <dbReference type="ARBA" id="ARBA00023136"/>
    </source>
</evidence>
<evidence type="ECO:0000313" key="8">
    <source>
        <dbReference type="Proteomes" id="UP000030901"/>
    </source>
</evidence>
<dbReference type="RefSeq" id="WP_052236900.1">
    <property type="nucleotide sequence ID" value="NZ_CP009056.1"/>
</dbReference>
<dbReference type="OrthoDB" id="9804152at2"/>
<evidence type="ECO:0000256" key="3">
    <source>
        <dbReference type="ARBA" id="ARBA00022692"/>
    </source>
</evidence>
<evidence type="ECO:0000256" key="1">
    <source>
        <dbReference type="ARBA" id="ARBA00004167"/>
    </source>
</evidence>
<dbReference type="EMBL" id="CP009056">
    <property type="protein sequence ID" value="AJA45580.1"/>
    <property type="molecule type" value="Genomic_DNA"/>
</dbReference>
<dbReference type="HOGENOM" id="CLU_056714_0_0_6"/>
<accession>A0A0A7S1Z6</accession>
<evidence type="ECO:0000256" key="2">
    <source>
        <dbReference type="ARBA" id="ARBA00008854"/>
    </source>
</evidence>
<dbReference type="InterPro" id="IPR023353">
    <property type="entry name" value="LemA-like_dom_sf"/>
</dbReference>
<evidence type="ECO:0000313" key="7">
    <source>
        <dbReference type="EMBL" id="AJA45580.1"/>
    </source>
</evidence>
<proteinExistence type="inferred from homology"/>
<comment type="subcellular location">
    <subcellularLocation>
        <location evidence="1">Membrane</location>
        <topology evidence="1">Single-pass membrane protein</topology>
    </subcellularLocation>
</comment>
<dbReference type="Gene3D" id="1.20.1440.20">
    <property type="entry name" value="LemA-like domain"/>
    <property type="match status" value="1"/>
</dbReference>
<dbReference type="KEGG" id="fpp:FPB0191_01764"/>
<name>A0A0A7S1Z6_FRIPE</name>
<organism evidence="7 8">
    <name type="scientific">Frischella perrara</name>
    <dbReference type="NCBI Taxonomy" id="1267021"/>
    <lineage>
        <taxon>Bacteria</taxon>
        <taxon>Pseudomonadati</taxon>
        <taxon>Pseudomonadota</taxon>
        <taxon>Gammaproteobacteria</taxon>
        <taxon>Orbales</taxon>
        <taxon>Orbaceae</taxon>
        <taxon>Frischella</taxon>
    </lineage>
</organism>
<dbReference type="STRING" id="1267021.FPB0191_01764"/>
<reference evidence="7 8" key="1">
    <citation type="journal article" date="2014" name="Appl. Environ. Microbiol.">
        <title>Gut symbionts from distinct hosts exhibit genotoxic activity via divergent colibactin biosynthetic pathways.</title>
        <authorList>
            <person name="Engel P."/>
            <person name="Vizcaino M.I."/>
            <person name="Crawford J.M."/>
        </authorList>
    </citation>
    <scope>NUCLEOTIDE SEQUENCE [LARGE SCALE GENOMIC DNA]</scope>
    <source>
        <strain evidence="7 8">PEB0191</strain>
    </source>
</reference>
<sequence length="198" mass="22454">MKSKLFLVIIVLIVIGGIYFFSSYNNVQSNDEKVSAAWSEVLNQYQRRADLVPNLVNTVKGYTNHEKDVLVQVTQARSKVSSVQINADQLSDPQAVARFQEAQQQLSSALSRLIAVSENYPDLKASSLYQDLMAQLEGTENRITVARNRYIDMIQTYNSYIRRFPGKFIAMFSDLKPKAQFSVENQKQISTAPTINFD</sequence>
<evidence type="ECO:0000256" key="4">
    <source>
        <dbReference type="ARBA" id="ARBA00022989"/>
    </source>
</evidence>
<feature type="transmembrane region" description="Helical" evidence="6">
    <location>
        <begin position="5"/>
        <end position="24"/>
    </location>
</feature>
<gene>
    <name evidence="7" type="ORF">FPB0191_01764</name>
</gene>
<keyword evidence="8" id="KW-1185">Reference proteome</keyword>
<keyword evidence="3 6" id="KW-0812">Transmembrane</keyword>
<dbReference type="SUPFAM" id="SSF140478">
    <property type="entry name" value="LemA-like"/>
    <property type="match status" value="1"/>
</dbReference>
<evidence type="ECO:0000256" key="6">
    <source>
        <dbReference type="SAM" id="Phobius"/>
    </source>
</evidence>
<dbReference type="Pfam" id="PF04011">
    <property type="entry name" value="LemA"/>
    <property type="match status" value="1"/>
</dbReference>
<dbReference type="PANTHER" id="PTHR34478">
    <property type="entry name" value="PROTEIN LEMA"/>
    <property type="match status" value="1"/>
</dbReference>
<dbReference type="InterPro" id="IPR007156">
    <property type="entry name" value="MamQ_LemA"/>
</dbReference>